<feature type="compositionally biased region" description="Polar residues" evidence="1">
    <location>
        <begin position="132"/>
        <end position="153"/>
    </location>
</feature>
<gene>
    <name evidence="3" type="ORF">Tco_1020286</name>
</gene>
<reference evidence="3" key="2">
    <citation type="submission" date="2022-01" db="EMBL/GenBank/DDBJ databases">
        <authorList>
            <person name="Yamashiro T."/>
            <person name="Shiraishi A."/>
            <person name="Satake H."/>
            <person name="Nakayama K."/>
        </authorList>
    </citation>
    <scope>NUCLEOTIDE SEQUENCE</scope>
</reference>
<feature type="transmembrane region" description="Helical" evidence="2">
    <location>
        <begin position="175"/>
        <end position="199"/>
    </location>
</feature>
<evidence type="ECO:0000313" key="4">
    <source>
        <dbReference type="Proteomes" id="UP001151760"/>
    </source>
</evidence>
<feature type="transmembrane region" description="Helical" evidence="2">
    <location>
        <begin position="219"/>
        <end position="237"/>
    </location>
</feature>
<dbReference type="EMBL" id="BQNB010017931">
    <property type="protein sequence ID" value="GJT68806.1"/>
    <property type="molecule type" value="Genomic_DNA"/>
</dbReference>
<keyword evidence="4" id="KW-1185">Reference proteome</keyword>
<evidence type="ECO:0000256" key="1">
    <source>
        <dbReference type="SAM" id="MobiDB-lite"/>
    </source>
</evidence>
<sequence>MFKDKDFEELDDYMENVEEETVDAAATGVSTVSAPVSTAGVTISTAEPRTPPTTTIVFDDEDVTIAMAQTLIKMKEQKAKEKGGCLLQDVNKTSSRIARIDSDHELSCKTKTGRARKSTTIEERARLVSRDSISLNTTEQKKTSNTTKEQQNAGEDGGGGKERDRILSANNLCPFLNCVLFPLPSCILHGFLVLPLVLIKHLFCPGFEFSSNFLAKASLVSSSFVFLPFCLSWLCFFPNSANLFFLHEVL</sequence>
<accession>A0ABQ5FZK7</accession>
<protein>
    <submittedName>
        <fullName evidence="3">Uncharacterized protein</fullName>
    </submittedName>
</protein>
<keyword evidence="2" id="KW-0812">Transmembrane</keyword>
<proteinExistence type="predicted"/>
<organism evidence="3 4">
    <name type="scientific">Tanacetum coccineum</name>
    <dbReference type="NCBI Taxonomy" id="301880"/>
    <lineage>
        <taxon>Eukaryota</taxon>
        <taxon>Viridiplantae</taxon>
        <taxon>Streptophyta</taxon>
        <taxon>Embryophyta</taxon>
        <taxon>Tracheophyta</taxon>
        <taxon>Spermatophyta</taxon>
        <taxon>Magnoliopsida</taxon>
        <taxon>eudicotyledons</taxon>
        <taxon>Gunneridae</taxon>
        <taxon>Pentapetalae</taxon>
        <taxon>asterids</taxon>
        <taxon>campanulids</taxon>
        <taxon>Asterales</taxon>
        <taxon>Asteraceae</taxon>
        <taxon>Asteroideae</taxon>
        <taxon>Anthemideae</taxon>
        <taxon>Anthemidinae</taxon>
        <taxon>Tanacetum</taxon>
    </lineage>
</organism>
<comment type="caution">
    <text evidence="3">The sequence shown here is derived from an EMBL/GenBank/DDBJ whole genome shotgun (WGS) entry which is preliminary data.</text>
</comment>
<keyword evidence="2" id="KW-0472">Membrane</keyword>
<keyword evidence="2" id="KW-1133">Transmembrane helix</keyword>
<dbReference type="Proteomes" id="UP001151760">
    <property type="component" value="Unassembled WGS sequence"/>
</dbReference>
<evidence type="ECO:0000313" key="3">
    <source>
        <dbReference type="EMBL" id="GJT68806.1"/>
    </source>
</evidence>
<feature type="region of interest" description="Disordered" evidence="1">
    <location>
        <begin position="132"/>
        <end position="161"/>
    </location>
</feature>
<reference evidence="3" key="1">
    <citation type="journal article" date="2022" name="Int. J. Mol. Sci.">
        <title>Draft Genome of Tanacetum Coccineum: Genomic Comparison of Closely Related Tanacetum-Family Plants.</title>
        <authorList>
            <person name="Yamashiro T."/>
            <person name="Shiraishi A."/>
            <person name="Nakayama K."/>
            <person name="Satake H."/>
        </authorList>
    </citation>
    <scope>NUCLEOTIDE SEQUENCE</scope>
</reference>
<evidence type="ECO:0000256" key="2">
    <source>
        <dbReference type="SAM" id="Phobius"/>
    </source>
</evidence>
<name>A0ABQ5FZK7_9ASTR</name>